<reference evidence="1" key="1">
    <citation type="journal article" date="2019" name="Sci. Rep.">
        <title>Draft genome of Tanacetum cinerariifolium, the natural source of mosquito coil.</title>
        <authorList>
            <person name="Yamashiro T."/>
            <person name="Shiraishi A."/>
            <person name="Satake H."/>
            <person name="Nakayama K."/>
        </authorList>
    </citation>
    <scope>NUCLEOTIDE SEQUENCE</scope>
</reference>
<dbReference type="EMBL" id="BKCJ010007745">
    <property type="protein sequence ID" value="GEU78798.1"/>
    <property type="molecule type" value="Genomic_DNA"/>
</dbReference>
<proteinExistence type="predicted"/>
<sequence>MKVAEASNTRTLPSFHYLRQHDIVERSSQPSKVQSIFNRNPGQVFSPSYGCNNDPDMSFCFVGFVVIPEQMNNQISWRRIRKLEDLRLMMEREISPNFQGDNGTYIACPVKEFIACDIGLRNTTATAKHQSIPTSSVMQLDELVMEKEKRFKEIKKIKLDFLHLNDDVLSSSRNFLRIFIEELILLKGSSLSSNFVFNIKKWCPNIRVLTVHLSSDNQRFPDFDNKRNNLLKDY</sequence>
<gene>
    <name evidence="1" type="ORF">Tci_050776</name>
</gene>
<name>A0A6L2MXT4_TANCI</name>
<evidence type="ECO:0000313" key="1">
    <source>
        <dbReference type="EMBL" id="GEU78798.1"/>
    </source>
</evidence>
<organism evidence="1">
    <name type="scientific">Tanacetum cinerariifolium</name>
    <name type="common">Dalmatian daisy</name>
    <name type="synonym">Chrysanthemum cinerariifolium</name>
    <dbReference type="NCBI Taxonomy" id="118510"/>
    <lineage>
        <taxon>Eukaryota</taxon>
        <taxon>Viridiplantae</taxon>
        <taxon>Streptophyta</taxon>
        <taxon>Embryophyta</taxon>
        <taxon>Tracheophyta</taxon>
        <taxon>Spermatophyta</taxon>
        <taxon>Magnoliopsida</taxon>
        <taxon>eudicotyledons</taxon>
        <taxon>Gunneridae</taxon>
        <taxon>Pentapetalae</taxon>
        <taxon>asterids</taxon>
        <taxon>campanulids</taxon>
        <taxon>Asterales</taxon>
        <taxon>Asteraceae</taxon>
        <taxon>Asteroideae</taxon>
        <taxon>Anthemideae</taxon>
        <taxon>Anthemidinae</taxon>
        <taxon>Tanacetum</taxon>
    </lineage>
</organism>
<accession>A0A6L2MXT4</accession>
<protein>
    <submittedName>
        <fullName evidence="1">Uncharacterized protein</fullName>
    </submittedName>
</protein>
<comment type="caution">
    <text evidence="1">The sequence shown here is derived from an EMBL/GenBank/DDBJ whole genome shotgun (WGS) entry which is preliminary data.</text>
</comment>
<dbReference type="AlphaFoldDB" id="A0A6L2MXT4"/>